<keyword evidence="4" id="KW-0808">Transferase</keyword>
<dbReference type="SUPFAM" id="SSF52172">
    <property type="entry name" value="CheY-like"/>
    <property type="match status" value="1"/>
</dbReference>
<dbReference type="InterPro" id="IPR036890">
    <property type="entry name" value="HATPase_C_sf"/>
</dbReference>
<evidence type="ECO:0000256" key="5">
    <source>
        <dbReference type="ARBA" id="ARBA00022741"/>
    </source>
</evidence>
<dbReference type="EMBL" id="JACIEZ010000010">
    <property type="protein sequence ID" value="MBB4066601.1"/>
    <property type="molecule type" value="Genomic_DNA"/>
</dbReference>
<keyword evidence="7" id="KW-0067">ATP-binding</keyword>
<dbReference type="Proteomes" id="UP000528286">
    <property type="component" value="Unassembled WGS sequence"/>
</dbReference>
<evidence type="ECO:0000256" key="8">
    <source>
        <dbReference type="PROSITE-ProRule" id="PRU00169"/>
    </source>
</evidence>
<keyword evidence="6" id="KW-0418">Kinase</keyword>
<comment type="caution">
    <text evidence="10">The sequence shown here is derived from an EMBL/GenBank/DDBJ whole genome shotgun (WGS) entry which is preliminary data.</text>
</comment>
<gene>
    <name evidence="10" type="ORF">GGR23_003818</name>
</gene>
<dbReference type="Gene3D" id="3.30.565.10">
    <property type="entry name" value="Histidine kinase-like ATPase, C-terminal domain"/>
    <property type="match status" value="1"/>
</dbReference>
<dbReference type="SMART" id="SM00448">
    <property type="entry name" value="REC"/>
    <property type="match status" value="1"/>
</dbReference>
<dbReference type="Gene3D" id="3.40.50.2300">
    <property type="match status" value="1"/>
</dbReference>
<dbReference type="PANTHER" id="PTHR41523">
    <property type="entry name" value="TWO-COMPONENT SYSTEM SENSOR PROTEIN"/>
    <property type="match status" value="1"/>
</dbReference>
<dbReference type="InterPro" id="IPR011006">
    <property type="entry name" value="CheY-like_superfamily"/>
</dbReference>
<proteinExistence type="predicted"/>
<keyword evidence="5" id="KW-0547">Nucleotide-binding</keyword>
<dbReference type="EC" id="2.7.13.3" evidence="2"/>
<keyword evidence="3 8" id="KW-0597">Phosphoprotein</keyword>
<evidence type="ECO:0000256" key="4">
    <source>
        <dbReference type="ARBA" id="ARBA00022679"/>
    </source>
</evidence>
<dbReference type="PANTHER" id="PTHR41523:SF7">
    <property type="entry name" value="HISTIDINE KINASE"/>
    <property type="match status" value="1"/>
</dbReference>
<keyword evidence="11" id="KW-1185">Reference proteome</keyword>
<evidence type="ECO:0000256" key="3">
    <source>
        <dbReference type="ARBA" id="ARBA00022553"/>
    </source>
</evidence>
<evidence type="ECO:0000256" key="6">
    <source>
        <dbReference type="ARBA" id="ARBA00022777"/>
    </source>
</evidence>
<protein>
    <recommendedName>
        <fullName evidence="2">histidine kinase</fullName>
        <ecNumber evidence="2">2.7.13.3</ecNumber>
    </recommendedName>
</protein>
<organism evidence="10 11">
    <name type="scientific">Gellertiella hungarica</name>
    <dbReference type="NCBI Taxonomy" id="1572859"/>
    <lineage>
        <taxon>Bacteria</taxon>
        <taxon>Pseudomonadati</taxon>
        <taxon>Pseudomonadota</taxon>
        <taxon>Alphaproteobacteria</taxon>
        <taxon>Hyphomicrobiales</taxon>
        <taxon>Rhizobiaceae</taxon>
        <taxon>Gellertiella</taxon>
    </lineage>
</organism>
<evidence type="ECO:0000259" key="9">
    <source>
        <dbReference type="PROSITE" id="PS50110"/>
    </source>
</evidence>
<dbReference type="Pfam" id="PF00072">
    <property type="entry name" value="Response_reg"/>
    <property type="match status" value="1"/>
</dbReference>
<feature type="modified residue" description="4-aspartylphosphate" evidence="8">
    <location>
        <position position="167"/>
    </location>
</feature>
<comment type="catalytic activity">
    <reaction evidence="1">
        <text>ATP + protein L-histidine = ADP + protein N-phospho-L-histidine.</text>
        <dbReference type="EC" id="2.7.13.3"/>
    </reaction>
</comment>
<dbReference type="GO" id="GO:0000160">
    <property type="term" value="P:phosphorelay signal transduction system"/>
    <property type="evidence" value="ECO:0007669"/>
    <property type="project" value="InterPro"/>
</dbReference>
<evidence type="ECO:0000256" key="7">
    <source>
        <dbReference type="ARBA" id="ARBA00022840"/>
    </source>
</evidence>
<dbReference type="PROSITE" id="PS50110">
    <property type="entry name" value="RESPONSE_REGULATORY"/>
    <property type="match status" value="1"/>
</dbReference>
<feature type="domain" description="Response regulatory" evidence="9">
    <location>
        <begin position="118"/>
        <end position="228"/>
    </location>
</feature>
<evidence type="ECO:0000256" key="2">
    <source>
        <dbReference type="ARBA" id="ARBA00012438"/>
    </source>
</evidence>
<sequence length="233" mass="24825">MALVIHEMMTNAAKYGALSTPGGTLGVSWTIRDDGSCSIEWLERGGPTVSEPSAQGFGTKLIASCMEYDLGGEADMRFVPDGLQATLVIPAAYVVAEVPRDTVLEETSAQNADLSGSHILVVEDQALIAMEIEDTLRAMGATVTLAAHVRDALGVLDQATPNLALLDFNLGQGTSEEIAVRLSDLGIPFLFATGYGDRLVIPERFQDTPIIGKPFEGRELGRAILQVLKRPAI</sequence>
<evidence type="ECO:0000313" key="11">
    <source>
        <dbReference type="Proteomes" id="UP000528286"/>
    </source>
</evidence>
<evidence type="ECO:0000313" key="10">
    <source>
        <dbReference type="EMBL" id="MBB4066601.1"/>
    </source>
</evidence>
<evidence type="ECO:0000256" key="1">
    <source>
        <dbReference type="ARBA" id="ARBA00000085"/>
    </source>
</evidence>
<dbReference type="InterPro" id="IPR001789">
    <property type="entry name" value="Sig_transdc_resp-reg_receiver"/>
</dbReference>
<accession>A0A7W6J882</accession>
<name>A0A7W6J882_9HYPH</name>
<dbReference type="AlphaFoldDB" id="A0A7W6J882"/>
<dbReference type="GO" id="GO:0005524">
    <property type="term" value="F:ATP binding"/>
    <property type="evidence" value="ECO:0007669"/>
    <property type="project" value="UniProtKB-KW"/>
</dbReference>
<reference evidence="10 11" key="1">
    <citation type="submission" date="2020-08" db="EMBL/GenBank/DDBJ databases">
        <title>Genomic Encyclopedia of Type Strains, Phase IV (KMG-IV): sequencing the most valuable type-strain genomes for metagenomic binning, comparative biology and taxonomic classification.</title>
        <authorList>
            <person name="Goeker M."/>
        </authorList>
    </citation>
    <scope>NUCLEOTIDE SEQUENCE [LARGE SCALE GENOMIC DNA]</scope>
    <source>
        <strain evidence="10 11">DSM 29853</strain>
    </source>
</reference>
<dbReference type="GO" id="GO:0004673">
    <property type="term" value="F:protein histidine kinase activity"/>
    <property type="evidence" value="ECO:0007669"/>
    <property type="project" value="UniProtKB-EC"/>
</dbReference>